<proteinExistence type="predicted"/>
<name>A0ACB9JA57_9ASTR</name>
<dbReference type="Proteomes" id="UP001056120">
    <property type="component" value="Linkage Group LG04"/>
</dbReference>
<sequence>MHGVSFEQTHVIHLDDHHDSPDPSLDYSLDPSLDCSLDPSFDCSLDPSLGCSPDPSLDNMFTPFDYSNGSSEELGLRFPEDLVMDYVNHEIELANIESWLLDINPLACIRDEPLIPMNTYEYDYNLPFIM</sequence>
<evidence type="ECO:0000313" key="2">
    <source>
        <dbReference type="Proteomes" id="UP001056120"/>
    </source>
</evidence>
<gene>
    <name evidence="1" type="ORF">L1987_10809</name>
</gene>
<comment type="caution">
    <text evidence="1">The sequence shown here is derived from an EMBL/GenBank/DDBJ whole genome shotgun (WGS) entry which is preliminary data.</text>
</comment>
<accession>A0ACB9JA57</accession>
<reference evidence="2" key="1">
    <citation type="journal article" date="2022" name="Mol. Ecol. Resour.">
        <title>The genomes of chicory, endive, great burdock and yacon provide insights into Asteraceae palaeo-polyploidization history and plant inulin production.</title>
        <authorList>
            <person name="Fan W."/>
            <person name="Wang S."/>
            <person name="Wang H."/>
            <person name="Wang A."/>
            <person name="Jiang F."/>
            <person name="Liu H."/>
            <person name="Zhao H."/>
            <person name="Xu D."/>
            <person name="Zhang Y."/>
        </authorList>
    </citation>
    <scope>NUCLEOTIDE SEQUENCE [LARGE SCALE GENOMIC DNA]</scope>
    <source>
        <strain evidence="2">cv. Yunnan</strain>
    </source>
</reference>
<organism evidence="1 2">
    <name type="scientific">Smallanthus sonchifolius</name>
    <dbReference type="NCBI Taxonomy" id="185202"/>
    <lineage>
        <taxon>Eukaryota</taxon>
        <taxon>Viridiplantae</taxon>
        <taxon>Streptophyta</taxon>
        <taxon>Embryophyta</taxon>
        <taxon>Tracheophyta</taxon>
        <taxon>Spermatophyta</taxon>
        <taxon>Magnoliopsida</taxon>
        <taxon>eudicotyledons</taxon>
        <taxon>Gunneridae</taxon>
        <taxon>Pentapetalae</taxon>
        <taxon>asterids</taxon>
        <taxon>campanulids</taxon>
        <taxon>Asterales</taxon>
        <taxon>Asteraceae</taxon>
        <taxon>Asteroideae</taxon>
        <taxon>Heliantheae alliance</taxon>
        <taxon>Millerieae</taxon>
        <taxon>Smallanthus</taxon>
    </lineage>
</organism>
<reference evidence="1 2" key="2">
    <citation type="journal article" date="2022" name="Mol. Ecol. Resour.">
        <title>The genomes of chicory, endive, great burdock and yacon provide insights into Asteraceae paleo-polyploidization history and plant inulin production.</title>
        <authorList>
            <person name="Fan W."/>
            <person name="Wang S."/>
            <person name="Wang H."/>
            <person name="Wang A."/>
            <person name="Jiang F."/>
            <person name="Liu H."/>
            <person name="Zhao H."/>
            <person name="Xu D."/>
            <person name="Zhang Y."/>
        </authorList>
    </citation>
    <scope>NUCLEOTIDE SEQUENCE [LARGE SCALE GENOMIC DNA]</scope>
    <source>
        <strain evidence="2">cv. Yunnan</strain>
        <tissue evidence="1">Leaves</tissue>
    </source>
</reference>
<evidence type="ECO:0000313" key="1">
    <source>
        <dbReference type="EMBL" id="KAI3817022.1"/>
    </source>
</evidence>
<protein>
    <submittedName>
        <fullName evidence="1">Uncharacterized protein</fullName>
    </submittedName>
</protein>
<dbReference type="EMBL" id="CM042021">
    <property type="protein sequence ID" value="KAI3817022.1"/>
    <property type="molecule type" value="Genomic_DNA"/>
</dbReference>
<keyword evidence="2" id="KW-1185">Reference proteome</keyword>